<dbReference type="SMART" id="SM00849">
    <property type="entry name" value="Lactamase_B"/>
    <property type="match status" value="1"/>
</dbReference>
<feature type="transmembrane region" description="Helical" evidence="7">
    <location>
        <begin position="401"/>
        <end position="422"/>
    </location>
</feature>
<dbReference type="SUPFAM" id="SSF56281">
    <property type="entry name" value="Metallo-hydrolase/oxidoreductase"/>
    <property type="match status" value="1"/>
</dbReference>
<keyword evidence="8" id="KW-0732">Signal</keyword>
<dbReference type="PANTHER" id="PTHR30619:SF1">
    <property type="entry name" value="RECOMBINATION PROTEIN 2"/>
    <property type="match status" value="1"/>
</dbReference>
<feature type="transmembrane region" description="Helical" evidence="7">
    <location>
        <begin position="77"/>
        <end position="99"/>
    </location>
</feature>
<dbReference type="InterPro" id="IPR035681">
    <property type="entry name" value="ComA-like_MBL"/>
</dbReference>
<feature type="transmembrane region" description="Helical" evidence="7">
    <location>
        <begin position="276"/>
        <end position="296"/>
    </location>
</feature>
<organism evidence="10 11">
    <name type="scientific">Agromyces larvae</name>
    <dbReference type="NCBI Taxonomy" id="2929802"/>
    <lineage>
        <taxon>Bacteria</taxon>
        <taxon>Bacillati</taxon>
        <taxon>Actinomycetota</taxon>
        <taxon>Actinomycetes</taxon>
        <taxon>Micrococcales</taxon>
        <taxon>Microbacteriaceae</taxon>
        <taxon>Agromyces</taxon>
    </lineage>
</organism>
<dbReference type="EMBL" id="CP094528">
    <property type="protein sequence ID" value="UOE44898.1"/>
    <property type="molecule type" value="Genomic_DNA"/>
</dbReference>
<dbReference type="Pfam" id="PF00753">
    <property type="entry name" value="Lactamase_B"/>
    <property type="match status" value="1"/>
</dbReference>
<dbReference type="InterPro" id="IPR001279">
    <property type="entry name" value="Metallo-B-lactamas"/>
</dbReference>
<feature type="transmembrane region" description="Helical" evidence="7">
    <location>
        <begin position="497"/>
        <end position="516"/>
    </location>
</feature>
<dbReference type="Gene3D" id="3.60.15.10">
    <property type="entry name" value="Ribonuclease Z/Hydroxyacylglutathione hydrolase-like"/>
    <property type="match status" value="1"/>
</dbReference>
<keyword evidence="4 7" id="KW-1133">Transmembrane helix</keyword>
<dbReference type="Pfam" id="PF03772">
    <property type="entry name" value="Competence"/>
    <property type="match status" value="1"/>
</dbReference>
<evidence type="ECO:0000259" key="9">
    <source>
        <dbReference type="SMART" id="SM00849"/>
    </source>
</evidence>
<accession>A0ABY4C0G7</accession>
<evidence type="ECO:0000256" key="2">
    <source>
        <dbReference type="ARBA" id="ARBA00022475"/>
    </source>
</evidence>
<feature type="transmembrane region" description="Helical" evidence="7">
    <location>
        <begin position="36"/>
        <end position="56"/>
    </location>
</feature>
<feature type="region of interest" description="Disordered" evidence="6">
    <location>
        <begin position="823"/>
        <end position="843"/>
    </location>
</feature>
<evidence type="ECO:0000256" key="8">
    <source>
        <dbReference type="SAM" id="SignalP"/>
    </source>
</evidence>
<dbReference type="InterPro" id="IPR052159">
    <property type="entry name" value="Competence_DNA_uptake"/>
</dbReference>
<evidence type="ECO:0000256" key="3">
    <source>
        <dbReference type="ARBA" id="ARBA00022692"/>
    </source>
</evidence>
<dbReference type="RefSeq" id="WP_243557056.1">
    <property type="nucleotide sequence ID" value="NZ_CP094528.1"/>
</dbReference>
<protein>
    <submittedName>
        <fullName evidence="10">ComEC/Rec2 family competence protein</fullName>
    </submittedName>
</protein>
<evidence type="ECO:0000256" key="7">
    <source>
        <dbReference type="SAM" id="Phobius"/>
    </source>
</evidence>
<dbReference type="CDD" id="cd07731">
    <property type="entry name" value="ComA-like_MBL-fold"/>
    <property type="match status" value="1"/>
</dbReference>
<evidence type="ECO:0000256" key="4">
    <source>
        <dbReference type="ARBA" id="ARBA00022989"/>
    </source>
</evidence>
<evidence type="ECO:0000256" key="6">
    <source>
        <dbReference type="SAM" id="MobiDB-lite"/>
    </source>
</evidence>
<reference evidence="10 11" key="1">
    <citation type="submission" date="2022-03" db="EMBL/GenBank/DDBJ databases">
        <title>Mucilaginibacter sp. isolated from the gut of Protaetia brevitarsis seulensis larvae.</title>
        <authorList>
            <person name="Won M."/>
            <person name="Kim S.-J."/>
            <person name="Kwon S.-W."/>
        </authorList>
    </citation>
    <scope>NUCLEOTIDE SEQUENCE [LARGE SCALE GENOMIC DNA]</scope>
    <source>
        <strain evidence="10 11">CFWR-12</strain>
    </source>
</reference>
<feature type="signal peptide" evidence="8">
    <location>
        <begin position="1"/>
        <end position="26"/>
    </location>
</feature>
<keyword evidence="2" id="KW-1003">Cell membrane</keyword>
<dbReference type="Proteomes" id="UP000832097">
    <property type="component" value="Chromosome"/>
</dbReference>
<evidence type="ECO:0000313" key="10">
    <source>
        <dbReference type="EMBL" id="UOE44898.1"/>
    </source>
</evidence>
<keyword evidence="5 7" id="KW-0472">Membrane</keyword>
<feature type="domain" description="Metallo-beta-lactamase" evidence="9">
    <location>
        <begin position="566"/>
        <end position="757"/>
    </location>
</feature>
<dbReference type="InterPro" id="IPR004477">
    <property type="entry name" value="ComEC_N"/>
</dbReference>
<keyword evidence="11" id="KW-1185">Reference proteome</keyword>
<feature type="transmembrane region" description="Helical" evidence="7">
    <location>
        <begin position="350"/>
        <end position="366"/>
    </location>
</feature>
<dbReference type="InterPro" id="IPR036866">
    <property type="entry name" value="RibonucZ/Hydroxyglut_hydro"/>
</dbReference>
<name>A0ABY4C0G7_9MICO</name>
<evidence type="ECO:0000256" key="5">
    <source>
        <dbReference type="ARBA" id="ARBA00023136"/>
    </source>
</evidence>
<proteinExistence type="predicted"/>
<feature type="chain" id="PRO_5046132226" evidence="8">
    <location>
        <begin position="27"/>
        <end position="877"/>
    </location>
</feature>
<evidence type="ECO:0000256" key="1">
    <source>
        <dbReference type="ARBA" id="ARBA00004651"/>
    </source>
</evidence>
<comment type="subcellular location">
    <subcellularLocation>
        <location evidence="1">Cell membrane</location>
        <topology evidence="1">Multi-pass membrane protein</topology>
    </subcellularLocation>
</comment>
<dbReference type="NCBIfam" id="TIGR00360">
    <property type="entry name" value="ComEC_N-term"/>
    <property type="match status" value="1"/>
</dbReference>
<feature type="transmembrane region" description="Helical" evidence="7">
    <location>
        <begin position="372"/>
        <end position="389"/>
    </location>
</feature>
<evidence type="ECO:0000313" key="11">
    <source>
        <dbReference type="Proteomes" id="UP000832097"/>
    </source>
</evidence>
<sequence length="877" mass="89127">MRAPDLRLTGPALAAWAAAWAAPALADSAGRAAVDAATVAAWAIAAALVVAGAAGARRCRPGPHRRHPARGQRTRAALPGIAVAAAAGAIALHAVALGLGARLDSPIADAATESRVVEVVVELDRAPRASRVTAAWAIDAEAADDGAPESPAEVVIDGRVVEVDGTAIDAVTASATVPADERLAFGARAAFQARVEALPNTEGTAFRLRPVGDAISVAPPPPWLDWAAHLRAGFRAAAADLPGDGGALVPGLAIGDTAAVSGDLDAAMKASSLSHLTAVSGANCAIVTAAAFALAAAAGLPTAWRIGVALAGLSAFVALVTPESSVVRATAMAVVVLAARATGRPGGGTAALSGAVVVLLVADPWLARDYGFALSASATAGLLLLAQPLGRVLGRVMPRRLAVVLAVPIAAQLACQPILILLDPAIAVHGVVANLLAAPAAPVGTVIGLIGCLVLPVLPGVGAALLQVAWMPASWIAAVARGTAALPFARLPWLPDAPGALLLAAITALALGLLLARRRRRLPTMLAAGGLAVLVAIPVGVAGVAPVLRSWTVPHDWQLAACDVGQGDAMLIRSAGAVALIDTGPEPAALTACLDRLGIDRVDLLVLTHWDADHVGGVAAVAGRTGVVLHGPLDGARSSRTLDPLVEGGAAAAEAVAGRSGRLGDDRWTVRWPLPGEPPGNDASVVVQFDAPGFRALLLGDLGEEAQRRMRRAVDLPRIDIVKVAHHGSADQDAGLYSAIGARVGLIGVGADNGYGHPTRKTLDLLDAAGIAVVRTDRDGTSVLTIDSGGGIRLWTARGGPTSEADRTLGAAQREVREARWRLAPARRDRRRRSRSSPGMRCARRPWCSCPAPKTCWPIARSRCCASSSAPKTRRSK</sequence>
<feature type="transmembrane region" description="Helical" evidence="7">
    <location>
        <begin position="528"/>
        <end position="548"/>
    </location>
</feature>
<keyword evidence="3 7" id="KW-0812">Transmembrane</keyword>
<feature type="transmembrane region" description="Helical" evidence="7">
    <location>
        <begin position="442"/>
        <end position="466"/>
    </location>
</feature>
<dbReference type="PANTHER" id="PTHR30619">
    <property type="entry name" value="DNA INTERNALIZATION/COMPETENCE PROTEIN COMEC/REC2"/>
    <property type="match status" value="1"/>
</dbReference>
<gene>
    <name evidence="10" type="ORF">MTO99_03710</name>
</gene>